<accession>A0ABW0TMF7</accession>
<dbReference type="PANTHER" id="PTHR30483:SF6">
    <property type="entry name" value="PERIPLASMIC BINDING PROTEIN OF ABC TRANSPORTER FOR NATURAL AMINO ACIDS"/>
    <property type="match status" value="1"/>
</dbReference>
<gene>
    <name evidence="7" type="ORF">ACFPRA_11700</name>
</gene>
<evidence type="ECO:0000256" key="2">
    <source>
        <dbReference type="ARBA" id="ARBA00022448"/>
    </source>
</evidence>
<dbReference type="Gene3D" id="3.40.50.2300">
    <property type="match status" value="2"/>
</dbReference>
<keyword evidence="8" id="KW-1185">Reference proteome</keyword>
<dbReference type="CDD" id="cd06348">
    <property type="entry name" value="PBP1_ABC_HAAT-like"/>
    <property type="match status" value="1"/>
</dbReference>
<dbReference type="SUPFAM" id="SSF53822">
    <property type="entry name" value="Periplasmic binding protein-like I"/>
    <property type="match status" value="1"/>
</dbReference>
<dbReference type="RefSeq" id="WP_381434413.1">
    <property type="nucleotide sequence ID" value="NZ_JBHSNO010000005.1"/>
</dbReference>
<dbReference type="InterPro" id="IPR000709">
    <property type="entry name" value="Leu_Ile_Val-bd"/>
</dbReference>
<dbReference type="Proteomes" id="UP001596109">
    <property type="component" value="Unassembled WGS sequence"/>
</dbReference>
<evidence type="ECO:0000313" key="8">
    <source>
        <dbReference type="Proteomes" id="UP001596109"/>
    </source>
</evidence>
<keyword evidence="4" id="KW-0029">Amino-acid transport</keyword>
<comment type="caution">
    <text evidence="7">The sequence shown here is derived from an EMBL/GenBank/DDBJ whole genome shotgun (WGS) entry which is preliminary data.</text>
</comment>
<name>A0ABW0TMF7_9BACL</name>
<dbReference type="Pfam" id="PF13458">
    <property type="entry name" value="Peripla_BP_6"/>
    <property type="match status" value="1"/>
</dbReference>
<dbReference type="InterPro" id="IPR051010">
    <property type="entry name" value="BCAA_transport"/>
</dbReference>
<feature type="chain" id="PRO_5046085757" evidence="5">
    <location>
        <begin position="25"/>
        <end position="386"/>
    </location>
</feature>
<dbReference type="InterPro" id="IPR028081">
    <property type="entry name" value="Leu-bd"/>
</dbReference>
<proteinExistence type="inferred from homology"/>
<sequence length="386" mass="41418">MNKNIKLLFSAMMVCLLVILAACGNDTKDTGGQANESNSDGPVKATVGVISYLTGSGASYGEAITNGLKLANEELKAAGEVDIELKIEDSAGKQEEALTAAQKLMNSDNVDAIIGPTLSTEMFVVGPEAELNGVTILGTSNTAEGVPQLGDYVFRNSIPETMAIPAAVEKAIEKYDVKKVAILYGNDDVFTKAGYDVMKQVAEDKNLEVVTTQTFQLNQSDYKPLLTKIKSLEPDLILASALYNEGAVILDQARKMGIDVPFVGGNGFNSPEVITIAGDASNGLIVATPWFAQKDDEKVKSFVEKYKEAYGVEPDQFAAQAYDGLYLIAEAIKNAGTNDRDAIRDALAEVKDFEGVLGMMSFDEEGDIVMDPTVLIIEGNKYIEFE</sequence>
<dbReference type="PANTHER" id="PTHR30483">
    <property type="entry name" value="LEUCINE-SPECIFIC-BINDING PROTEIN"/>
    <property type="match status" value="1"/>
</dbReference>
<evidence type="ECO:0000256" key="1">
    <source>
        <dbReference type="ARBA" id="ARBA00010062"/>
    </source>
</evidence>
<evidence type="ECO:0000259" key="6">
    <source>
        <dbReference type="Pfam" id="PF13458"/>
    </source>
</evidence>
<feature type="domain" description="Leucine-binding protein" evidence="6">
    <location>
        <begin position="46"/>
        <end position="366"/>
    </location>
</feature>
<organism evidence="7 8">
    <name type="scientific">Sporosarcina soli</name>
    <dbReference type="NCBI Taxonomy" id="334736"/>
    <lineage>
        <taxon>Bacteria</taxon>
        <taxon>Bacillati</taxon>
        <taxon>Bacillota</taxon>
        <taxon>Bacilli</taxon>
        <taxon>Bacillales</taxon>
        <taxon>Caryophanaceae</taxon>
        <taxon>Sporosarcina</taxon>
    </lineage>
</organism>
<dbReference type="InterPro" id="IPR028082">
    <property type="entry name" value="Peripla_BP_I"/>
</dbReference>
<keyword evidence="3 5" id="KW-0732">Signal</keyword>
<keyword evidence="2" id="KW-0813">Transport</keyword>
<evidence type="ECO:0000313" key="7">
    <source>
        <dbReference type="EMBL" id="MFC5589558.1"/>
    </source>
</evidence>
<evidence type="ECO:0000256" key="5">
    <source>
        <dbReference type="SAM" id="SignalP"/>
    </source>
</evidence>
<protein>
    <submittedName>
        <fullName evidence="7">ABC transporter substrate-binding protein</fullName>
    </submittedName>
</protein>
<dbReference type="PROSITE" id="PS51257">
    <property type="entry name" value="PROKAR_LIPOPROTEIN"/>
    <property type="match status" value="1"/>
</dbReference>
<evidence type="ECO:0000256" key="3">
    <source>
        <dbReference type="ARBA" id="ARBA00022729"/>
    </source>
</evidence>
<dbReference type="PRINTS" id="PR00337">
    <property type="entry name" value="LEUILEVALBP"/>
</dbReference>
<dbReference type="EMBL" id="JBHSNO010000005">
    <property type="protein sequence ID" value="MFC5589558.1"/>
    <property type="molecule type" value="Genomic_DNA"/>
</dbReference>
<comment type="similarity">
    <text evidence="1">Belongs to the leucine-binding protein family.</text>
</comment>
<evidence type="ECO:0000256" key="4">
    <source>
        <dbReference type="ARBA" id="ARBA00022970"/>
    </source>
</evidence>
<feature type="signal peptide" evidence="5">
    <location>
        <begin position="1"/>
        <end position="24"/>
    </location>
</feature>
<reference evidence="8" key="1">
    <citation type="journal article" date="2019" name="Int. J. Syst. Evol. Microbiol.">
        <title>The Global Catalogue of Microorganisms (GCM) 10K type strain sequencing project: providing services to taxonomists for standard genome sequencing and annotation.</title>
        <authorList>
            <consortium name="The Broad Institute Genomics Platform"/>
            <consortium name="The Broad Institute Genome Sequencing Center for Infectious Disease"/>
            <person name="Wu L."/>
            <person name="Ma J."/>
        </authorList>
    </citation>
    <scope>NUCLEOTIDE SEQUENCE [LARGE SCALE GENOMIC DNA]</scope>
    <source>
        <strain evidence="8">CGMCC 4.1434</strain>
    </source>
</reference>